<dbReference type="SMART" id="SM00448">
    <property type="entry name" value="REC"/>
    <property type="match status" value="1"/>
</dbReference>
<evidence type="ECO:0000313" key="6">
    <source>
        <dbReference type="EMBL" id="NML48611.1"/>
    </source>
</evidence>
<dbReference type="GO" id="GO:0003677">
    <property type="term" value="F:DNA binding"/>
    <property type="evidence" value="ECO:0007669"/>
    <property type="project" value="UniProtKB-KW"/>
</dbReference>
<dbReference type="SUPFAM" id="SSF52172">
    <property type="entry name" value="CheY-like"/>
    <property type="match status" value="1"/>
</dbReference>
<dbReference type="EMBL" id="JABBFX010000006">
    <property type="protein sequence ID" value="NML48611.1"/>
    <property type="molecule type" value="Genomic_DNA"/>
</dbReference>
<dbReference type="CDD" id="cd06170">
    <property type="entry name" value="LuxR_C_like"/>
    <property type="match status" value="1"/>
</dbReference>
<dbReference type="AlphaFoldDB" id="A0A848HH09"/>
<dbReference type="CDD" id="cd17535">
    <property type="entry name" value="REC_NarL-like"/>
    <property type="match status" value="1"/>
</dbReference>
<organism evidence="6 7">
    <name type="scientific">Ramlibacter agri</name>
    <dbReference type="NCBI Taxonomy" id="2728837"/>
    <lineage>
        <taxon>Bacteria</taxon>
        <taxon>Pseudomonadati</taxon>
        <taxon>Pseudomonadota</taxon>
        <taxon>Betaproteobacteria</taxon>
        <taxon>Burkholderiales</taxon>
        <taxon>Comamonadaceae</taxon>
        <taxon>Ramlibacter</taxon>
    </lineage>
</organism>
<dbReference type="Pfam" id="PF00196">
    <property type="entry name" value="GerE"/>
    <property type="match status" value="1"/>
</dbReference>
<keyword evidence="7" id="KW-1185">Reference proteome</keyword>
<dbReference type="SMART" id="SM00421">
    <property type="entry name" value="HTH_LUXR"/>
    <property type="match status" value="1"/>
</dbReference>
<dbReference type="PROSITE" id="PS50110">
    <property type="entry name" value="RESPONSE_REGULATORY"/>
    <property type="match status" value="1"/>
</dbReference>
<proteinExistence type="predicted"/>
<keyword evidence="2" id="KW-0238">DNA-binding</keyword>
<evidence type="ECO:0000313" key="7">
    <source>
        <dbReference type="Proteomes" id="UP000541185"/>
    </source>
</evidence>
<feature type="domain" description="Response regulatory" evidence="5">
    <location>
        <begin position="17"/>
        <end position="133"/>
    </location>
</feature>
<dbReference type="InterPro" id="IPR016032">
    <property type="entry name" value="Sig_transdc_resp-reg_C-effctor"/>
</dbReference>
<name>A0A848HH09_9BURK</name>
<feature type="modified residue" description="4-aspartylphosphate" evidence="3">
    <location>
        <position position="68"/>
    </location>
</feature>
<dbReference type="Proteomes" id="UP000541185">
    <property type="component" value="Unassembled WGS sequence"/>
</dbReference>
<accession>A0A848HH09</accession>
<dbReference type="Pfam" id="PF00072">
    <property type="entry name" value="Response_reg"/>
    <property type="match status" value="1"/>
</dbReference>
<dbReference type="SUPFAM" id="SSF46894">
    <property type="entry name" value="C-terminal effector domain of the bipartite response regulators"/>
    <property type="match status" value="1"/>
</dbReference>
<dbReference type="PROSITE" id="PS50043">
    <property type="entry name" value="HTH_LUXR_2"/>
    <property type="match status" value="1"/>
</dbReference>
<gene>
    <name evidence="6" type="ORF">HHL11_33015</name>
</gene>
<evidence type="ECO:0000259" key="5">
    <source>
        <dbReference type="PROSITE" id="PS50110"/>
    </source>
</evidence>
<dbReference type="GO" id="GO:0000160">
    <property type="term" value="P:phosphorelay signal transduction system"/>
    <property type="evidence" value="ECO:0007669"/>
    <property type="project" value="InterPro"/>
</dbReference>
<protein>
    <submittedName>
        <fullName evidence="6">Response regulator transcription factor</fullName>
    </submittedName>
</protein>
<evidence type="ECO:0000256" key="3">
    <source>
        <dbReference type="PROSITE-ProRule" id="PRU00169"/>
    </source>
</evidence>
<feature type="domain" description="HTH luxR-type" evidence="4">
    <location>
        <begin position="168"/>
        <end position="233"/>
    </location>
</feature>
<dbReference type="GO" id="GO:0006355">
    <property type="term" value="P:regulation of DNA-templated transcription"/>
    <property type="evidence" value="ECO:0007669"/>
    <property type="project" value="InterPro"/>
</dbReference>
<dbReference type="PRINTS" id="PR00038">
    <property type="entry name" value="HTHLUXR"/>
</dbReference>
<sequence>MLSGNTSPFTDWPRSLRVGVVEDDARSRETLVAMVGAAAGLQVVLVAANRKEALDLLPRQEIDVLLVDLGLPDGSGLDVIRAARAQWPACSVLVSTIFGDESHVLRSIEAGAMGYLLKDIGAAELVEEIRSIHAGGSPISPMVARTILARAAASLMPLPQSPPPDAAPAEPTATLSAREQQVLRHVSKGFTTEETARAMGVSSSTVLTFVRRIYFKLQVNTRAEAIHEAHRQGLLPD</sequence>
<dbReference type="InterPro" id="IPR000792">
    <property type="entry name" value="Tscrpt_reg_LuxR_C"/>
</dbReference>
<dbReference type="PANTHER" id="PTHR43214">
    <property type="entry name" value="TWO-COMPONENT RESPONSE REGULATOR"/>
    <property type="match status" value="1"/>
</dbReference>
<reference evidence="6 7" key="1">
    <citation type="submission" date="2020-04" db="EMBL/GenBank/DDBJ databases">
        <title>Ramlibacter sp. G-1-2-2 isolated from soil.</title>
        <authorList>
            <person name="Dahal R.H."/>
        </authorList>
    </citation>
    <scope>NUCLEOTIDE SEQUENCE [LARGE SCALE GENOMIC DNA]</scope>
    <source>
        <strain evidence="6 7">G-1-2-2</strain>
    </source>
</reference>
<dbReference type="InterPro" id="IPR001789">
    <property type="entry name" value="Sig_transdc_resp-reg_receiver"/>
</dbReference>
<keyword evidence="1 3" id="KW-0597">Phosphoprotein</keyword>
<dbReference type="InterPro" id="IPR058245">
    <property type="entry name" value="NreC/VraR/RcsB-like_REC"/>
</dbReference>
<dbReference type="InterPro" id="IPR039420">
    <property type="entry name" value="WalR-like"/>
</dbReference>
<dbReference type="InterPro" id="IPR011006">
    <property type="entry name" value="CheY-like_superfamily"/>
</dbReference>
<evidence type="ECO:0000259" key="4">
    <source>
        <dbReference type="PROSITE" id="PS50043"/>
    </source>
</evidence>
<evidence type="ECO:0000256" key="1">
    <source>
        <dbReference type="ARBA" id="ARBA00022553"/>
    </source>
</evidence>
<dbReference type="RefSeq" id="WP_169422948.1">
    <property type="nucleotide sequence ID" value="NZ_JABBFX010000006.1"/>
</dbReference>
<dbReference type="Gene3D" id="3.40.50.2300">
    <property type="match status" value="1"/>
</dbReference>
<comment type="caution">
    <text evidence="6">The sequence shown here is derived from an EMBL/GenBank/DDBJ whole genome shotgun (WGS) entry which is preliminary data.</text>
</comment>
<evidence type="ECO:0000256" key="2">
    <source>
        <dbReference type="ARBA" id="ARBA00023125"/>
    </source>
</evidence>